<evidence type="ECO:0000256" key="1">
    <source>
        <dbReference type="SAM" id="SignalP"/>
    </source>
</evidence>
<accession>A0ABW7Z5G3</accession>
<feature type="chain" id="PRO_5046953099" description="Secreted protein" evidence="1">
    <location>
        <begin position="27"/>
        <end position="96"/>
    </location>
</feature>
<comment type="caution">
    <text evidence="2">The sequence shown here is derived from an EMBL/GenBank/DDBJ whole genome shotgun (WGS) entry which is preliminary data.</text>
</comment>
<proteinExistence type="predicted"/>
<dbReference type="Proteomes" id="UP001612741">
    <property type="component" value="Unassembled WGS sequence"/>
</dbReference>
<evidence type="ECO:0008006" key="4">
    <source>
        <dbReference type="Google" id="ProtNLM"/>
    </source>
</evidence>
<organism evidence="2 3">
    <name type="scientific">Nonomuraea typhae</name>
    <dbReference type="NCBI Taxonomy" id="2603600"/>
    <lineage>
        <taxon>Bacteria</taxon>
        <taxon>Bacillati</taxon>
        <taxon>Actinomycetota</taxon>
        <taxon>Actinomycetes</taxon>
        <taxon>Streptosporangiales</taxon>
        <taxon>Streptosporangiaceae</taxon>
        <taxon>Nonomuraea</taxon>
    </lineage>
</organism>
<sequence length="96" mass="10334">MSVKRLATVAAALLLAVTTVSVPANAAGSWQCQEGSRYWLGGTRYNIKGRPCTGSGTENVFVHIRFGAAWDSFRCPSVTYLPADQRIEALSCTLLP</sequence>
<evidence type="ECO:0000313" key="3">
    <source>
        <dbReference type="Proteomes" id="UP001612741"/>
    </source>
</evidence>
<name>A0ABW7Z5G3_9ACTN</name>
<protein>
    <recommendedName>
        <fullName evidence="4">Secreted protein</fullName>
    </recommendedName>
</protein>
<keyword evidence="1" id="KW-0732">Signal</keyword>
<dbReference type="EMBL" id="JBITGY010000011">
    <property type="protein sequence ID" value="MFI6503261.1"/>
    <property type="molecule type" value="Genomic_DNA"/>
</dbReference>
<keyword evidence="3" id="KW-1185">Reference proteome</keyword>
<reference evidence="2 3" key="1">
    <citation type="submission" date="2024-10" db="EMBL/GenBank/DDBJ databases">
        <title>The Natural Products Discovery Center: Release of the First 8490 Sequenced Strains for Exploring Actinobacteria Biosynthetic Diversity.</title>
        <authorList>
            <person name="Kalkreuter E."/>
            <person name="Kautsar S.A."/>
            <person name="Yang D."/>
            <person name="Bader C.D."/>
            <person name="Teijaro C.N."/>
            <person name="Fluegel L."/>
            <person name="Davis C.M."/>
            <person name="Simpson J.R."/>
            <person name="Lauterbach L."/>
            <person name="Steele A.D."/>
            <person name="Gui C."/>
            <person name="Meng S."/>
            <person name="Li G."/>
            <person name="Viehrig K."/>
            <person name="Ye F."/>
            <person name="Su P."/>
            <person name="Kiefer A.F."/>
            <person name="Nichols A."/>
            <person name="Cepeda A.J."/>
            <person name="Yan W."/>
            <person name="Fan B."/>
            <person name="Jiang Y."/>
            <person name="Adhikari A."/>
            <person name="Zheng C.-J."/>
            <person name="Schuster L."/>
            <person name="Cowan T.M."/>
            <person name="Smanski M.J."/>
            <person name="Chevrette M.G."/>
            <person name="De Carvalho L.P.S."/>
            <person name="Shen B."/>
        </authorList>
    </citation>
    <scope>NUCLEOTIDE SEQUENCE [LARGE SCALE GENOMIC DNA]</scope>
    <source>
        <strain evidence="2 3">NPDC050545</strain>
    </source>
</reference>
<gene>
    <name evidence="2" type="ORF">ACIBG2_38170</name>
</gene>
<dbReference type="RefSeq" id="WP_397089048.1">
    <property type="nucleotide sequence ID" value="NZ_JBITGY010000011.1"/>
</dbReference>
<evidence type="ECO:0000313" key="2">
    <source>
        <dbReference type="EMBL" id="MFI6503261.1"/>
    </source>
</evidence>
<feature type="signal peptide" evidence="1">
    <location>
        <begin position="1"/>
        <end position="26"/>
    </location>
</feature>